<gene>
    <name evidence="1" type="ORF">EZS28_020746</name>
</gene>
<organism evidence="1 2">
    <name type="scientific">Streblomastix strix</name>
    <dbReference type="NCBI Taxonomy" id="222440"/>
    <lineage>
        <taxon>Eukaryota</taxon>
        <taxon>Metamonada</taxon>
        <taxon>Preaxostyla</taxon>
        <taxon>Oxymonadida</taxon>
        <taxon>Streblomastigidae</taxon>
        <taxon>Streblomastix</taxon>
    </lineage>
</organism>
<reference evidence="1 2" key="1">
    <citation type="submission" date="2019-03" db="EMBL/GenBank/DDBJ databases">
        <title>Single cell metagenomics reveals metabolic interactions within the superorganism composed of flagellate Streblomastix strix and complex community of Bacteroidetes bacteria on its surface.</title>
        <authorList>
            <person name="Treitli S.C."/>
            <person name="Kolisko M."/>
            <person name="Husnik F."/>
            <person name="Keeling P."/>
            <person name="Hampl V."/>
        </authorList>
    </citation>
    <scope>NUCLEOTIDE SEQUENCE [LARGE SCALE GENOMIC DNA]</scope>
    <source>
        <strain evidence="1">ST1C</strain>
    </source>
</reference>
<dbReference type="EMBL" id="SNRW01006100">
    <property type="protein sequence ID" value="KAA6383729.1"/>
    <property type="molecule type" value="Genomic_DNA"/>
</dbReference>
<dbReference type="Proteomes" id="UP000324800">
    <property type="component" value="Unassembled WGS sequence"/>
</dbReference>
<comment type="caution">
    <text evidence="1">The sequence shown here is derived from an EMBL/GenBank/DDBJ whole genome shotgun (WGS) entry which is preliminary data.</text>
</comment>
<evidence type="ECO:0000313" key="2">
    <source>
        <dbReference type="Proteomes" id="UP000324800"/>
    </source>
</evidence>
<evidence type="ECO:0000313" key="1">
    <source>
        <dbReference type="EMBL" id="KAA6383729.1"/>
    </source>
</evidence>
<dbReference type="AlphaFoldDB" id="A0A5J4VN45"/>
<sequence>MELFNFQFNLKIFLFISAAFDSQVSLRTVTRLITHKLTDILPTTGYPVIPDMIINNTIDTQNTILEIKFNPTLFIELRAFRAVRIRMTIPPDPTTHKYTPHNQFPPILFIGFLNITFGTIKAMHSKPPIEYPIAARYDELSSAKISLG</sequence>
<name>A0A5J4VN45_9EUKA</name>
<proteinExistence type="predicted"/>
<accession>A0A5J4VN45</accession>
<protein>
    <submittedName>
        <fullName evidence="1">Uncharacterized protein</fullName>
    </submittedName>
</protein>